<protein>
    <submittedName>
        <fullName evidence="2">Polysaccharide deacetylase family protein</fullName>
    </submittedName>
</protein>
<name>A0A6M8B822_9CYAN</name>
<feature type="domain" description="NodB homology" evidence="1">
    <location>
        <begin position="28"/>
        <end position="228"/>
    </location>
</feature>
<dbReference type="Proteomes" id="UP000505210">
    <property type="component" value="Chromosome"/>
</dbReference>
<sequence length="237" mass="26998">MGLAQQRLVQQVARAFPDGLFYKETTERVVTLTIDDVPTPGEPEDESTQKILEAIAEHNRQIEDPDRHVRATFFIITSHLSPESTIIPRIRAYGHEVANHGIVDDTTALQHPELFALQMREAHNRICKDCNQPIRWYRPGRGLYAKSMVPKLQAMPGYEPRFALASMIPVDTFKPTDNALFSAWYVSRFVFPGAILVMHGGSAERSEKTAAAMPLLLDYLQRKDYRVVTLSELWDNY</sequence>
<evidence type="ECO:0000313" key="2">
    <source>
        <dbReference type="EMBL" id="QKD83174.1"/>
    </source>
</evidence>
<dbReference type="GO" id="GO:0005975">
    <property type="term" value="P:carbohydrate metabolic process"/>
    <property type="evidence" value="ECO:0007669"/>
    <property type="project" value="InterPro"/>
</dbReference>
<dbReference type="RefSeq" id="WP_172356669.1">
    <property type="nucleotide sequence ID" value="NZ_CP053661.1"/>
</dbReference>
<dbReference type="InterPro" id="IPR050248">
    <property type="entry name" value="Polysacc_deacetylase_ArnD"/>
</dbReference>
<keyword evidence="3" id="KW-1185">Reference proteome</keyword>
<evidence type="ECO:0000259" key="1">
    <source>
        <dbReference type="PROSITE" id="PS51677"/>
    </source>
</evidence>
<dbReference type="InterPro" id="IPR002509">
    <property type="entry name" value="NODB_dom"/>
</dbReference>
<dbReference type="Pfam" id="PF01522">
    <property type="entry name" value="Polysacc_deac_1"/>
    <property type="match status" value="1"/>
</dbReference>
<dbReference type="PROSITE" id="PS51677">
    <property type="entry name" value="NODB"/>
    <property type="match status" value="1"/>
</dbReference>
<dbReference type="EMBL" id="CP053661">
    <property type="protein sequence ID" value="QKD83174.1"/>
    <property type="molecule type" value="Genomic_DNA"/>
</dbReference>
<gene>
    <name evidence="2" type="ORF">HPC62_14085</name>
</gene>
<dbReference type="SUPFAM" id="SSF88713">
    <property type="entry name" value="Glycoside hydrolase/deacetylase"/>
    <property type="match status" value="1"/>
</dbReference>
<dbReference type="GO" id="GO:0016810">
    <property type="term" value="F:hydrolase activity, acting on carbon-nitrogen (but not peptide) bonds"/>
    <property type="evidence" value="ECO:0007669"/>
    <property type="project" value="InterPro"/>
</dbReference>
<reference evidence="2 3" key="1">
    <citation type="submission" date="2020-05" db="EMBL/GenBank/DDBJ databases">
        <title>Complete genome sequence of of a novel Thermoleptolyngbya strain isolated from hot springs of Ganzi, Sichuan China.</title>
        <authorList>
            <person name="Tang J."/>
            <person name="Daroch M."/>
            <person name="Li L."/>
            <person name="Waleron K."/>
            <person name="Waleron M."/>
            <person name="Waleron M."/>
        </authorList>
    </citation>
    <scope>NUCLEOTIDE SEQUENCE [LARGE SCALE GENOMIC DNA]</scope>
    <source>
        <strain evidence="2 3">PKUAC-SCTA183</strain>
    </source>
</reference>
<dbReference type="PANTHER" id="PTHR10587:SF137">
    <property type="entry name" value="4-DEOXY-4-FORMAMIDO-L-ARABINOSE-PHOSPHOUNDECAPRENOL DEFORMYLASE ARND-RELATED"/>
    <property type="match status" value="1"/>
</dbReference>
<dbReference type="PANTHER" id="PTHR10587">
    <property type="entry name" value="GLYCOSYL TRANSFERASE-RELATED"/>
    <property type="match status" value="1"/>
</dbReference>
<accession>A0A6M8B822</accession>
<organism evidence="2 3">
    <name type="scientific">Thermoleptolyngbya sichuanensis A183</name>
    <dbReference type="NCBI Taxonomy" id="2737172"/>
    <lineage>
        <taxon>Bacteria</taxon>
        <taxon>Bacillati</taxon>
        <taxon>Cyanobacteriota</taxon>
        <taxon>Cyanophyceae</taxon>
        <taxon>Oculatellales</taxon>
        <taxon>Oculatellaceae</taxon>
        <taxon>Thermoleptolyngbya</taxon>
        <taxon>Thermoleptolyngbya sichuanensis</taxon>
    </lineage>
</organism>
<dbReference type="Gene3D" id="3.20.20.370">
    <property type="entry name" value="Glycoside hydrolase/deacetylase"/>
    <property type="match status" value="1"/>
</dbReference>
<dbReference type="InterPro" id="IPR011330">
    <property type="entry name" value="Glyco_hydro/deAcase_b/a-brl"/>
</dbReference>
<proteinExistence type="predicted"/>
<evidence type="ECO:0000313" key="3">
    <source>
        <dbReference type="Proteomes" id="UP000505210"/>
    </source>
</evidence>
<dbReference type="AlphaFoldDB" id="A0A6M8B822"/>
<dbReference type="KEGG" id="theu:HPC62_14085"/>